<feature type="transmembrane region" description="Helical" evidence="1">
    <location>
        <begin position="6"/>
        <end position="32"/>
    </location>
</feature>
<dbReference type="Proteomes" id="UP001501047">
    <property type="component" value="Unassembled WGS sequence"/>
</dbReference>
<comment type="caution">
    <text evidence="2">The sequence shown here is derived from an EMBL/GenBank/DDBJ whole genome shotgun (WGS) entry which is preliminary data.</text>
</comment>
<sequence length="43" mass="4961">MDTLLAFVPMLIILPIILLFWGLCIYVLILIIKALKIYINKNS</sequence>
<protein>
    <submittedName>
        <fullName evidence="2">Uncharacterized protein</fullName>
    </submittedName>
</protein>
<keyword evidence="3" id="KW-1185">Reference proteome</keyword>
<evidence type="ECO:0000313" key="2">
    <source>
        <dbReference type="EMBL" id="GAA0771585.1"/>
    </source>
</evidence>
<dbReference type="EMBL" id="BAAACI010000005">
    <property type="protein sequence ID" value="GAA0771585.1"/>
    <property type="molecule type" value="Genomic_DNA"/>
</dbReference>
<keyword evidence="1" id="KW-0812">Transmembrane</keyword>
<keyword evidence="1" id="KW-0472">Membrane</keyword>
<reference evidence="3" key="1">
    <citation type="journal article" date="2019" name="Int. J. Syst. Evol. Microbiol.">
        <title>The Global Catalogue of Microorganisms (GCM) 10K type strain sequencing project: providing services to taxonomists for standard genome sequencing and annotation.</title>
        <authorList>
            <consortium name="The Broad Institute Genomics Platform"/>
            <consortium name="The Broad Institute Genome Sequencing Center for Infectious Disease"/>
            <person name="Wu L."/>
            <person name="Ma J."/>
        </authorList>
    </citation>
    <scope>NUCLEOTIDE SEQUENCE [LARGE SCALE GENOMIC DNA]</scope>
    <source>
        <strain evidence="3">JCM 1417</strain>
    </source>
</reference>
<organism evidence="2 3">
    <name type="scientific">Clostridium subterminale</name>
    <dbReference type="NCBI Taxonomy" id="1550"/>
    <lineage>
        <taxon>Bacteria</taxon>
        <taxon>Bacillati</taxon>
        <taxon>Bacillota</taxon>
        <taxon>Clostridia</taxon>
        <taxon>Eubacteriales</taxon>
        <taxon>Clostridiaceae</taxon>
        <taxon>Clostridium</taxon>
    </lineage>
</organism>
<gene>
    <name evidence="2" type="ORF">GCM10008908_16100</name>
</gene>
<evidence type="ECO:0000256" key="1">
    <source>
        <dbReference type="SAM" id="Phobius"/>
    </source>
</evidence>
<proteinExistence type="predicted"/>
<evidence type="ECO:0000313" key="3">
    <source>
        <dbReference type="Proteomes" id="UP001501047"/>
    </source>
</evidence>
<name>A0ABP3W0M2_CLOSU</name>
<keyword evidence="1" id="KW-1133">Transmembrane helix</keyword>
<accession>A0ABP3W0M2</accession>